<dbReference type="RefSeq" id="WP_094547690.1">
    <property type="nucleotide sequence ID" value="NZ_MQWB01000001.1"/>
</dbReference>
<protein>
    <recommendedName>
        <fullName evidence="4">SCP2 domain-containing protein</fullName>
    </recommendedName>
</protein>
<proteinExistence type="inferred from homology"/>
<dbReference type="Pfam" id="PF02036">
    <property type="entry name" value="SCP2"/>
    <property type="match status" value="1"/>
</dbReference>
<evidence type="ECO:0000313" key="6">
    <source>
        <dbReference type="Proteomes" id="UP000216446"/>
    </source>
</evidence>
<comment type="similarity">
    <text evidence="1">Belongs to the short-chain dehydrogenases/reductases (SDR) family.</text>
</comment>
<dbReference type="OrthoDB" id="9804656at2"/>
<keyword evidence="2" id="KW-0521">NADP</keyword>
<name>A0A259TZE7_9BACT</name>
<sequence>MPRYASIDDVIASYPERFQPEKAQGVNDTVYMNLTGDSARDVVLHVNDGTLDIKQGETPEDATLTLTADADDWLKIENGELNPMMAMMSGKAKMRGSMPFAMKFMGMFGFSG</sequence>
<feature type="domain" description="SCP2" evidence="4">
    <location>
        <begin position="19"/>
        <end position="108"/>
    </location>
</feature>
<dbReference type="InterPro" id="IPR036527">
    <property type="entry name" value="SCP2_sterol-bd_dom_sf"/>
</dbReference>
<evidence type="ECO:0000256" key="1">
    <source>
        <dbReference type="ARBA" id="ARBA00006484"/>
    </source>
</evidence>
<gene>
    <name evidence="5" type="ORF">BSZ36_08080</name>
</gene>
<evidence type="ECO:0000313" key="5">
    <source>
        <dbReference type="EMBL" id="OZC02934.1"/>
    </source>
</evidence>
<accession>A0A259TZE7</accession>
<dbReference type="InParanoid" id="A0A259TZE7"/>
<evidence type="ECO:0000256" key="3">
    <source>
        <dbReference type="ARBA" id="ARBA00023002"/>
    </source>
</evidence>
<dbReference type="PANTHER" id="PTHR42808">
    <property type="entry name" value="HYDROXYSTEROID DEHYDROGENASE-LIKE PROTEIN 2"/>
    <property type="match status" value="1"/>
</dbReference>
<reference evidence="5 6" key="1">
    <citation type="submission" date="2016-11" db="EMBL/GenBank/DDBJ databases">
        <title>Study of marine rhodopsin-containing bacteria.</title>
        <authorList>
            <person name="Yoshizawa S."/>
            <person name="Kumagai Y."/>
            <person name="Kogure K."/>
        </authorList>
    </citation>
    <scope>NUCLEOTIDE SEQUENCE [LARGE SCALE GENOMIC DNA]</scope>
    <source>
        <strain evidence="5 6">SG-29</strain>
    </source>
</reference>
<dbReference type="InterPro" id="IPR003033">
    <property type="entry name" value="SCP2_sterol-bd_dom"/>
</dbReference>
<organism evidence="5 6">
    <name type="scientific">Rubricoccus marinus</name>
    <dbReference type="NCBI Taxonomy" id="716817"/>
    <lineage>
        <taxon>Bacteria</taxon>
        <taxon>Pseudomonadati</taxon>
        <taxon>Rhodothermota</taxon>
        <taxon>Rhodothermia</taxon>
        <taxon>Rhodothermales</taxon>
        <taxon>Rubricoccaceae</taxon>
        <taxon>Rubricoccus</taxon>
    </lineage>
</organism>
<keyword evidence="6" id="KW-1185">Reference proteome</keyword>
<dbReference type="GO" id="GO:0016491">
    <property type="term" value="F:oxidoreductase activity"/>
    <property type="evidence" value="ECO:0007669"/>
    <property type="project" value="UniProtKB-KW"/>
</dbReference>
<dbReference type="Gene3D" id="3.30.1050.10">
    <property type="entry name" value="SCP2 sterol-binding domain"/>
    <property type="match status" value="1"/>
</dbReference>
<dbReference type="InterPro" id="IPR051935">
    <property type="entry name" value="HSDL2"/>
</dbReference>
<keyword evidence="3" id="KW-0560">Oxidoreductase</keyword>
<comment type="caution">
    <text evidence="5">The sequence shown here is derived from an EMBL/GenBank/DDBJ whole genome shotgun (WGS) entry which is preliminary data.</text>
</comment>
<dbReference type="AlphaFoldDB" id="A0A259TZE7"/>
<evidence type="ECO:0000259" key="4">
    <source>
        <dbReference type="Pfam" id="PF02036"/>
    </source>
</evidence>
<dbReference type="PANTHER" id="PTHR42808:SF3">
    <property type="entry name" value="HYDROXYSTEROID DEHYDROGENASE-LIKE PROTEIN 2"/>
    <property type="match status" value="1"/>
</dbReference>
<dbReference type="EMBL" id="MQWB01000001">
    <property type="protein sequence ID" value="OZC02934.1"/>
    <property type="molecule type" value="Genomic_DNA"/>
</dbReference>
<dbReference type="SUPFAM" id="SSF55718">
    <property type="entry name" value="SCP-like"/>
    <property type="match status" value="1"/>
</dbReference>
<evidence type="ECO:0000256" key="2">
    <source>
        <dbReference type="ARBA" id="ARBA00022857"/>
    </source>
</evidence>
<dbReference type="Proteomes" id="UP000216446">
    <property type="component" value="Unassembled WGS sequence"/>
</dbReference>